<dbReference type="EMBL" id="QQWO01000009">
    <property type="protein sequence ID" value="RSV02555.1"/>
    <property type="molecule type" value="Genomic_DNA"/>
</dbReference>
<dbReference type="RefSeq" id="WP_075151991.1">
    <property type="nucleotide sequence ID" value="NZ_CP018820.1"/>
</dbReference>
<keyword evidence="3" id="KW-1185">Reference proteome</keyword>
<reference evidence="3" key="2">
    <citation type="submission" date="2016-12" db="EMBL/GenBank/DDBJ databases">
        <title>Whole genome sequencing of Sphingomonas sp. ABOJV.</title>
        <authorList>
            <person name="Conlan S."/>
            <person name="Thomas P.J."/>
            <person name="Mullikin J."/>
            <person name="Palmore T.N."/>
            <person name="Frank K.M."/>
            <person name="Segre J.A."/>
        </authorList>
    </citation>
    <scope>NUCLEOTIDE SEQUENCE [LARGE SCALE GENOMIC DNA]</scope>
    <source>
        <strain evidence="3">ABOJV</strain>
    </source>
</reference>
<gene>
    <name evidence="1" type="ORF">BRX40_13770</name>
    <name evidence="2" type="ORF">CA257_11675</name>
</gene>
<proteinExistence type="predicted"/>
<reference evidence="1" key="1">
    <citation type="submission" date="2016-12" db="EMBL/GenBank/DDBJ databases">
        <title>Whole genome sequencing of Sphingomonas koreensis.</title>
        <authorList>
            <person name="Conlan S."/>
            <person name="Thomas P.J."/>
            <person name="Mullikin J."/>
            <person name="Palmore T.N."/>
            <person name="Frank K.M."/>
            <person name="Segre J.A."/>
        </authorList>
    </citation>
    <scope>NUCLEOTIDE SEQUENCE</scope>
    <source>
        <strain evidence="1">ABOJV</strain>
    </source>
</reference>
<dbReference type="Proteomes" id="UP000185161">
    <property type="component" value="Chromosome"/>
</dbReference>
<dbReference type="Proteomes" id="UP000286681">
    <property type="component" value="Unassembled WGS sequence"/>
</dbReference>
<dbReference type="GeneID" id="44133633"/>
<evidence type="ECO:0000313" key="1">
    <source>
        <dbReference type="EMBL" id="APR53353.1"/>
    </source>
</evidence>
<dbReference type="STRING" id="93064.BRX40_13770"/>
<dbReference type="KEGG" id="skr:BRX40_13770"/>
<organism evidence="1 3">
    <name type="scientific">Sphingomonas koreensis</name>
    <dbReference type="NCBI Taxonomy" id="93064"/>
    <lineage>
        <taxon>Bacteria</taxon>
        <taxon>Pseudomonadati</taxon>
        <taxon>Pseudomonadota</taxon>
        <taxon>Alphaproteobacteria</taxon>
        <taxon>Sphingomonadales</taxon>
        <taxon>Sphingomonadaceae</taxon>
        <taxon>Sphingomonas</taxon>
    </lineage>
</organism>
<evidence type="ECO:0000313" key="2">
    <source>
        <dbReference type="EMBL" id="RSV02555.1"/>
    </source>
</evidence>
<reference evidence="2 4" key="3">
    <citation type="submission" date="2018-07" db="EMBL/GenBank/DDBJ databases">
        <title>Genomic and Epidemiologic Investigation of an Indolent Hospital Outbreak.</title>
        <authorList>
            <person name="Johnson R.C."/>
            <person name="Deming C."/>
            <person name="Conlan S."/>
            <person name="Zellmer C.J."/>
            <person name="Michelin A.V."/>
            <person name="Lee-Lin S."/>
            <person name="Thomas P.J."/>
            <person name="Park M."/>
            <person name="Weingarten R.A."/>
            <person name="Less J."/>
            <person name="Dekker J.P."/>
            <person name="Frank K.M."/>
            <person name="Musser K.A."/>
            <person name="Mcquiston J.R."/>
            <person name="Henderson D.K."/>
            <person name="Lau A.F."/>
            <person name="Palmore T.N."/>
            <person name="Segre J.A."/>
        </authorList>
    </citation>
    <scope>NUCLEOTIDE SEQUENCE [LARGE SCALE GENOMIC DNA]</scope>
    <source>
        <strain evidence="2 4">SK-NIH.Env10_0317</strain>
    </source>
</reference>
<protein>
    <submittedName>
        <fullName evidence="1">Uncharacterized protein</fullName>
    </submittedName>
</protein>
<evidence type="ECO:0000313" key="3">
    <source>
        <dbReference type="Proteomes" id="UP000185161"/>
    </source>
</evidence>
<dbReference type="EMBL" id="CP018820">
    <property type="protein sequence ID" value="APR53353.1"/>
    <property type="molecule type" value="Genomic_DNA"/>
</dbReference>
<accession>A0A1L6JBT9</accession>
<name>A0A1L6JBT9_9SPHN</name>
<evidence type="ECO:0000313" key="4">
    <source>
        <dbReference type="Proteomes" id="UP000286681"/>
    </source>
</evidence>
<dbReference type="AlphaFoldDB" id="A0A1L6JBT9"/>
<sequence>MRLDKLAMVNRIATERADLKQQLDHGKIEVAINCRTQDGTFTQLVTPVVREELRSRIRALDADLKALGVVIS</sequence>